<dbReference type="PROSITE" id="PS00018">
    <property type="entry name" value="EF_HAND_1"/>
    <property type="match status" value="1"/>
</dbReference>
<feature type="repeat" description="WD" evidence="2">
    <location>
        <begin position="470"/>
        <end position="511"/>
    </location>
</feature>
<name>G0U3C3_TRYVY</name>
<dbReference type="InterPro" id="IPR051242">
    <property type="entry name" value="WD-EF-hand_domain"/>
</dbReference>
<feature type="region of interest" description="Disordered" evidence="3">
    <location>
        <begin position="135"/>
        <end position="176"/>
    </location>
</feature>
<proteinExistence type="predicted"/>
<feature type="region of interest" description="Disordered" evidence="3">
    <location>
        <begin position="1254"/>
        <end position="1301"/>
    </location>
</feature>
<sequence length="1327" mass="146102">MLNDFSFKLFQQSAVWELEVYSTFTERKPAHKRGARPQLAGGAHCRMCELNACSLLTVREDSLESIRRQFARFPQGMGLSDFQSLVTSHISEMIDIKTGPEWRLRLGAAVGGAASVGEDGLSALFTKTLSRTGSKTMDSVQTSTGSMAAASKREKDHNLFGSRREASPSPYSQPMAGKLSCELEQQNSIQHLFRMVDGDSDGLITWDDLIRLAVEEATQSITCIMEETRSYSFYRKYMQLKLIRSVHGLPHHKSMFAVVTRAEPLVLLRRSDFGVIRKFTFEELENTYPTVVEYLPLPDMLISYSSCDKKLRGWWNITSPNHMGSLAPMCMDGVVRRLRTSTATLPYSFFTGSSDGHVVHWKVPKQRSVVELSHVHSYKNLHTRETGGITDFAIGGEWLYSTGFDRRVIAMHLENERVTTVGLPSETIRLMEYNAVFSSLLSVTYSNQLLLWDVRAAAMTTGNMFVDDTLKRHRGNVIGLCNAPGLSQVITADTAGRVKVWDLRVLRCVQTVCCDGSNGENTLLDFPSAHLKNTKDIAFQTLQGVDTSVSKSVHSLSYFANTQEVVCSSSEGIYSIRYNHHADSTVADTEVINFVAYDSRQDVIILQGATRTTVWDPSNGFRKRLFDRVEEVSIPALRHEVVAICLDPLRNRYFYAVGDAVEVRTSKEFALIEVLSLHKSTICDMAFSCVHNMLVSIAVDGSIAVRREGQSGLLTTTIVISSLPLQSLVISDDVGLIGCCDATHFHFVDYKQTALATYAVELQCSVQTMCFLGAFPIVAAGSSDSKLVFWSLPPLNVGYVQLASIAVNDALSVMEERYCERSFAPSSRDTASLDGASVMGIAFRSTRSLRTDGEMKSKVALCTMTSSSETERSASGTFLHDVCSKENASDGVTAITFDSVLHMLFVAVGCGKICIYSVCPLVQGYGIHPCSFEKRRRYQLRDASRDKLELLQPKLLRVISSHKTLITHVAWVPELHALLSCGGDSNVKVFDIEGYEVGQLLMRRLPPESAQDTTGGTDGTWQARSLPSEKFPPYSLPSATEYPTACENCMGGSQRGRLDVTLASELETYGDLKSATLPEIHGKQGNKVVSWISREAPKTAPGAPTGALSGVRLGVKARCSVVRSQMSSESLWLEALSRKRRWYPEVERSCGSSAQVGDSSVLQAESASVEVPRAKSSCGRESSASYAETNNEATLQQPLKLLENTLASLSQTIKWRATSSASVRKSPSATSSFARQGMILEGTSMHFHPLTMAPAVKGKATPNSKPRGRQRPIRAGRSGCWGSYSESSPNLKNASKLDSSETSLDLVINSFEKELRYCTRGGRRRGK</sequence>
<dbReference type="InterPro" id="IPR036322">
    <property type="entry name" value="WD40_repeat_dom_sf"/>
</dbReference>
<keyword evidence="2" id="KW-0853">WD repeat</keyword>
<organism evidence="5">
    <name type="scientific">Trypanosoma vivax (strain Y486)</name>
    <dbReference type="NCBI Taxonomy" id="1055687"/>
    <lineage>
        <taxon>Eukaryota</taxon>
        <taxon>Discoba</taxon>
        <taxon>Euglenozoa</taxon>
        <taxon>Kinetoplastea</taxon>
        <taxon>Metakinetoplastina</taxon>
        <taxon>Trypanosomatida</taxon>
        <taxon>Trypanosomatidae</taxon>
        <taxon>Trypanosoma</taxon>
        <taxon>Duttonella</taxon>
    </lineage>
</organism>
<dbReference type="GO" id="GO:0005509">
    <property type="term" value="F:calcium ion binding"/>
    <property type="evidence" value="ECO:0007669"/>
    <property type="project" value="InterPro"/>
</dbReference>
<dbReference type="InterPro" id="IPR018247">
    <property type="entry name" value="EF_Hand_1_Ca_BS"/>
</dbReference>
<accession>G0U3C3</accession>
<feature type="compositionally biased region" description="Polar residues" evidence="3">
    <location>
        <begin position="1284"/>
        <end position="1301"/>
    </location>
</feature>
<keyword evidence="1" id="KW-0677">Repeat</keyword>
<protein>
    <recommendedName>
        <fullName evidence="4">EF-hand domain-containing protein</fullName>
    </recommendedName>
</protein>
<dbReference type="SMART" id="SM00320">
    <property type="entry name" value="WD40"/>
    <property type="match status" value="7"/>
</dbReference>
<dbReference type="InterPro" id="IPR015943">
    <property type="entry name" value="WD40/YVTN_repeat-like_dom_sf"/>
</dbReference>
<feature type="compositionally biased region" description="Polar residues" evidence="3">
    <location>
        <begin position="135"/>
        <end position="146"/>
    </location>
</feature>
<gene>
    <name evidence="5" type="ORF">TVY486_0906000</name>
</gene>
<reference evidence="5" key="1">
    <citation type="journal article" date="2012" name="Proc. Natl. Acad. Sci. U.S.A.">
        <title>Antigenic diversity is generated by distinct evolutionary mechanisms in African trypanosome species.</title>
        <authorList>
            <person name="Jackson A.P."/>
            <person name="Berry A."/>
            <person name="Aslett M."/>
            <person name="Allison H.C."/>
            <person name="Burton P."/>
            <person name="Vavrova-Anderson J."/>
            <person name="Brown R."/>
            <person name="Browne H."/>
            <person name="Corton N."/>
            <person name="Hauser H."/>
            <person name="Gamble J."/>
            <person name="Gilderthorp R."/>
            <person name="Marcello L."/>
            <person name="McQuillan J."/>
            <person name="Otto T.D."/>
            <person name="Quail M.A."/>
            <person name="Sanders M.J."/>
            <person name="van Tonder A."/>
            <person name="Ginger M.L."/>
            <person name="Field M.C."/>
            <person name="Barry J.D."/>
            <person name="Hertz-Fowler C."/>
            <person name="Berriman M."/>
        </authorList>
    </citation>
    <scope>NUCLEOTIDE SEQUENCE</scope>
    <source>
        <strain evidence="5">Y486</strain>
    </source>
</reference>
<dbReference type="EMBL" id="HE573025">
    <property type="protein sequence ID" value="CCC50779.1"/>
    <property type="molecule type" value="Genomic_DNA"/>
</dbReference>
<evidence type="ECO:0000256" key="2">
    <source>
        <dbReference type="PROSITE-ProRule" id="PRU00221"/>
    </source>
</evidence>
<dbReference type="PROSITE" id="PS50222">
    <property type="entry name" value="EF_HAND_2"/>
    <property type="match status" value="1"/>
</dbReference>
<feature type="region of interest" description="Disordered" evidence="3">
    <location>
        <begin position="1008"/>
        <end position="1027"/>
    </location>
</feature>
<dbReference type="Pfam" id="PF00400">
    <property type="entry name" value="WD40"/>
    <property type="match status" value="1"/>
</dbReference>
<dbReference type="InterPro" id="IPR001680">
    <property type="entry name" value="WD40_rpt"/>
</dbReference>
<evidence type="ECO:0000256" key="1">
    <source>
        <dbReference type="ARBA" id="ARBA00022737"/>
    </source>
</evidence>
<dbReference type="InterPro" id="IPR002048">
    <property type="entry name" value="EF_hand_dom"/>
</dbReference>
<dbReference type="PANTHER" id="PTHR44324">
    <property type="entry name" value="WD40 REPEAT DOMAIN 95"/>
    <property type="match status" value="1"/>
</dbReference>
<dbReference type="PROSITE" id="PS50082">
    <property type="entry name" value="WD_REPEATS_2"/>
    <property type="match status" value="2"/>
</dbReference>
<dbReference type="SUPFAM" id="SSF50978">
    <property type="entry name" value="WD40 repeat-like"/>
    <property type="match status" value="2"/>
</dbReference>
<evidence type="ECO:0000313" key="5">
    <source>
        <dbReference type="EMBL" id="CCC50779.1"/>
    </source>
</evidence>
<dbReference type="Gene3D" id="2.130.10.10">
    <property type="entry name" value="YVTN repeat-like/Quinoprotein amine dehydrogenase"/>
    <property type="match status" value="3"/>
</dbReference>
<feature type="compositionally biased region" description="Basic and acidic residues" evidence="3">
    <location>
        <begin position="151"/>
        <end position="166"/>
    </location>
</feature>
<evidence type="ECO:0000259" key="4">
    <source>
        <dbReference type="PROSITE" id="PS50222"/>
    </source>
</evidence>
<dbReference type="VEuPathDB" id="TriTrypDB:TvY486_0906000"/>
<feature type="domain" description="EF-hand" evidence="4">
    <location>
        <begin position="184"/>
        <end position="219"/>
    </location>
</feature>
<evidence type="ECO:0000256" key="3">
    <source>
        <dbReference type="SAM" id="MobiDB-lite"/>
    </source>
</evidence>
<dbReference type="PANTHER" id="PTHR44324:SF4">
    <property type="entry name" value="WD40 REPEAT DOMAIN 95"/>
    <property type="match status" value="1"/>
</dbReference>
<feature type="repeat" description="WD" evidence="2">
    <location>
        <begin position="959"/>
        <end position="993"/>
    </location>
</feature>